<dbReference type="GO" id="GO:0019645">
    <property type="term" value="P:anaerobic electron transport chain"/>
    <property type="evidence" value="ECO:0007669"/>
    <property type="project" value="UniProtKB-ARBA"/>
</dbReference>
<protein>
    <recommendedName>
        <fullName evidence="2">nitrate reductase (quinone)</fullName>
        <ecNumber evidence="2">1.7.5.1</ecNumber>
    </recommendedName>
</protein>
<keyword evidence="20" id="KW-1185">Reference proteome</keyword>
<evidence type="ECO:0000256" key="1">
    <source>
        <dbReference type="ARBA" id="ARBA00004651"/>
    </source>
</evidence>
<gene>
    <name evidence="19" type="ORF">SAMN05216255_0522</name>
</gene>
<evidence type="ECO:0000256" key="17">
    <source>
        <dbReference type="SAM" id="Phobius"/>
    </source>
</evidence>
<dbReference type="RefSeq" id="WP_089358700.1">
    <property type="nucleotide sequence ID" value="NZ_FZOG01000001.1"/>
</dbReference>
<dbReference type="InterPro" id="IPR023234">
    <property type="entry name" value="NarG-like_domain"/>
</dbReference>
<keyword evidence="8" id="KW-0249">Electron transport</keyword>
<dbReference type="GO" id="GO:0009325">
    <property type="term" value="C:nitrate reductase complex"/>
    <property type="evidence" value="ECO:0007669"/>
    <property type="project" value="InterPro"/>
</dbReference>
<evidence type="ECO:0000256" key="15">
    <source>
        <dbReference type="ARBA" id="ARBA00063882"/>
    </source>
</evidence>
<dbReference type="GO" id="GO:0160182">
    <property type="term" value="F:nitrate reductase (quinone) activity"/>
    <property type="evidence" value="ECO:0007669"/>
    <property type="project" value="UniProtKB-EC"/>
</dbReference>
<evidence type="ECO:0000256" key="8">
    <source>
        <dbReference type="ARBA" id="ARBA00022982"/>
    </source>
</evidence>
<feature type="binding site" description="axial binding residue" evidence="16">
    <location>
        <position position="206"/>
    </location>
    <ligand>
        <name>heme b</name>
        <dbReference type="ChEBI" id="CHEBI:60344"/>
        <label>1</label>
    </ligand>
    <ligandPart>
        <name>Fe</name>
        <dbReference type="ChEBI" id="CHEBI:18248"/>
    </ligandPart>
</feature>
<evidence type="ECO:0000256" key="6">
    <source>
        <dbReference type="ARBA" id="ARBA00022692"/>
    </source>
</evidence>
<keyword evidence="7" id="KW-0479">Metal-binding</keyword>
<evidence type="ECO:0000259" key="18">
    <source>
        <dbReference type="Pfam" id="PF02665"/>
    </source>
</evidence>
<dbReference type="PANTHER" id="PTHR30598:SF3">
    <property type="entry name" value="RESPIRATORY NITRATE REDUCTASE 1 GAMMA CHAIN"/>
    <property type="match status" value="1"/>
</dbReference>
<keyword evidence="9 17" id="KW-1133">Transmembrane helix</keyword>
<feature type="domain" description="NarG-like" evidence="18">
    <location>
        <begin position="6"/>
        <end position="225"/>
    </location>
</feature>
<evidence type="ECO:0000256" key="2">
    <source>
        <dbReference type="ARBA" id="ARBA00012500"/>
    </source>
</evidence>
<dbReference type="GO" id="GO:0005886">
    <property type="term" value="C:plasma membrane"/>
    <property type="evidence" value="ECO:0007669"/>
    <property type="project" value="UniProtKB-SubCell"/>
</dbReference>
<dbReference type="FunFam" id="1.20.950.20:FF:000001">
    <property type="entry name" value="Respiratory nitrate reductase subunit gamma"/>
    <property type="match status" value="1"/>
</dbReference>
<keyword evidence="5 16" id="KW-0349">Heme</keyword>
<feature type="transmembrane region" description="Helical" evidence="17">
    <location>
        <begin position="88"/>
        <end position="109"/>
    </location>
</feature>
<evidence type="ECO:0000313" key="20">
    <source>
        <dbReference type="Proteomes" id="UP000242915"/>
    </source>
</evidence>
<sequence length="226" mass="24875">MSNTNLLLFGVYPYVALAICLIGSWARFDLSQYTWKTGSSQMLSNKGMRVASNMFHVGILFVLAGHFVGLLTPPALYHMVISTENKQLLAMVSGGIFGLICLVGLLMLIKRRLTDPRVRASSSFSDVMILLVLLVQLLLGLGTIFASTAHLDGSVMIMLGNWAQALVTLQPVVAANSIEGVSLVYKLHVFLGMTLFVLFPFTRLVHVVSAPVWYLGRRYQIVRQKG</sequence>
<organism evidence="19 20">
    <name type="scientific">Pseudomonas segetis</name>
    <dbReference type="NCBI Taxonomy" id="298908"/>
    <lineage>
        <taxon>Bacteria</taxon>
        <taxon>Pseudomonadati</taxon>
        <taxon>Pseudomonadota</taxon>
        <taxon>Gammaproteobacteria</taxon>
        <taxon>Pseudomonadales</taxon>
        <taxon>Pseudomonadaceae</taxon>
        <taxon>Pseudomonas</taxon>
    </lineage>
</organism>
<dbReference type="Gene3D" id="1.20.950.20">
    <property type="entry name" value="Transmembrane di-heme cytochromes, Chain C"/>
    <property type="match status" value="1"/>
</dbReference>
<evidence type="ECO:0000256" key="4">
    <source>
        <dbReference type="ARBA" id="ARBA00022475"/>
    </source>
</evidence>
<feature type="transmembrane region" description="Helical" evidence="17">
    <location>
        <begin position="189"/>
        <end position="215"/>
    </location>
</feature>
<feature type="transmembrane region" description="Helical" evidence="17">
    <location>
        <begin position="129"/>
        <end position="151"/>
    </location>
</feature>
<comment type="subunit">
    <text evidence="15">Dimer of heterotrimers each composed of an alpha, a beta and a gamma chain. Alpha and beta are catalytic chains; gamma chains are involved in binding the enzyme complex to the cytoplasmic membrane.</text>
</comment>
<feature type="binding site" description="axial binding residue" evidence="16">
    <location>
        <position position="56"/>
    </location>
    <ligand>
        <name>heme b</name>
        <dbReference type="ChEBI" id="CHEBI:60344"/>
        <label>1</label>
    </ligand>
    <ligandPart>
        <name>Fe</name>
        <dbReference type="ChEBI" id="CHEBI:18248"/>
    </ligandPart>
</feature>
<keyword evidence="11 16" id="KW-0408">Iron</keyword>
<feature type="transmembrane region" description="Helical" evidence="17">
    <location>
        <begin position="6"/>
        <end position="26"/>
    </location>
</feature>
<evidence type="ECO:0000256" key="9">
    <source>
        <dbReference type="ARBA" id="ARBA00022989"/>
    </source>
</evidence>
<dbReference type="SUPFAM" id="SSF103501">
    <property type="entry name" value="Respiratory nitrate reductase 1 gamma chain"/>
    <property type="match status" value="1"/>
</dbReference>
<reference evidence="20" key="1">
    <citation type="submission" date="2017-06" db="EMBL/GenBank/DDBJ databases">
        <authorList>
            <person name="Varghese N."/>
            <person name="Submissions S."/>
        </authorList>
    </citation>
    <scope>NUCLEOTIDE SEQUENCE [LARGE SCALE GENOMIC DNA]</scope>
    <source>
        <strain evidence="20">CIP 108523</strain>
    </source>
</reference>
<evidence type="ECO:0000256" key="12">
    <source>
        <dbReference type="ARBA" id="ARBA00023063"/>
    </source>
</evidence>
<evidence type="ECO:0000256" key="16">
    <source>
        <dbReference type="PIRSR" id="PIRSR603816-1"/>
    </source>
</evidence>
<dbReference type="EMBL" id="FZOG01000001">
    <property type="protein sequence ID" value="SNR84255.1"/>
    <property type="molecule type" value="Genomic_DNA"/>
</dbReference>
<dbReference type="EC" id="1.7.5.1" evidence="2"/>
<dbReference type="GO" id="GO:0009055">
    <property type="term" value="F:electron transfer activity"/>
    <property type="evidence" value="ECO:0007669"/>
    <property type="project" value="TreeGrafter"/>
</dbReference>
<evidence type="ECO:0000256" key="11">
    <source>
        <dbReference type="ARBA" id="ARBA00023004"/>
    </source>
</evidence>
<feature type="transmembrane region" description="Helical" evidence="17">
    <location>
        <begin position="47"/>
        <end position="68"/>
    </location>
</feature>
<keyword evidence="12" id="KW-0534">Nitrate assimilation</keyword>
<dbReference type="Pfam" id="PF02665">
    <property type="entry name" value="Nitrate_red_gam"/>
    <property type="match status" value="1"/>
</dbReference>
<proteinExistence type="predicted"/>
<dbReference type="GO" id="GO:0020037">
    <property type="term" value="F:heme binding"/>
    <property type="evidence" value="ECO:0007669"/>
    <property type="project" value="TreeGrafter"/>
</dbReference>
<evidence type="ECO:0000313" key="19">
    <source>
        <dbReference type="EMBL" id="SNR84255.1"/>
    </source>
</evidence>
<dbReference type="InterPro" id="IPR036197">
    <property type="entry name" value="NarG-like_sf"/>
</dbReference>
<feature type="binding site" description="axial binding residue" evidence="16">
    <location>
        <position position="66"/>
    </location>
    <ligand>
        <name>heme b</name>
        <dbReference type="ChEBI" id="CHEBI:60344"/>
        <label>2</label>
    </ligand>
    <ligandPart>
        <name>Fe</name>
        <dbReference type="ChEBI" id="CHEBI:18248"/>
    </ligandPart>
</feature>
<name>A0A238ZLH8_9PSED</name>
<comment type="subcellular location">
    <subcellularLocation>
        <location evidence="1">Cell membrane</location>
        <topology evidence="1">Multi-pass membrane protein</topology>
    </subcellularLocation>
</comment>
<keyword evidence="10" id="KW-0560">Oxidoreductase</keyword>
<dbReference type="GO" id="GO:0046872">
    <property type="term" value="F:metal ion binding"/>
    <property type="evidence" value="ECO:0007669"/>
    <property type="project" value="UniProtKB-KW"/>
</dbReference>
<keyword evidence="6 17" id="KW-0812">Transmembrane</keyword>
<evidence type="ECO:0000256" key="13">
    <source>
        <dbReference type="ARBA" id="ARBA00023136"/>
    </source>
</evidence>
<dbReference type="InterPro" id="IPR003816">
    <property type="entry name" value="Nitrate_red_gam"/>
</dbReference>
<keyword evidence="13 17" id="KW-0472">Membrane</keyword>
<dbReference type="PANTHER" id="PTHR30598">
    <property type="entry name" value="NITRATE REDUCTASE PRIVATE CHAPERONE, REDOX ENZYME MATURATION PROTEIN REMP FAMILY"/>
    <property type="match status" value="1"/>
</dbReference>
<dbReference type="InterPro" id="IPR051936">
    <property type="entry name" value="Heme-iron_electron_transfer"/>
</dbReference>
<evidence type="ECO:0000256" key="3">
    <source>
        <dbReference type="ARBA" id="ARBA00022448"/>
    </source>
</evidence>
<dbReference type="AlphaFoldDB" id="A0A238ZLH8"/>
<evidence type="ECO:0000256" key="10">
    <source>
        <dbReference type="ARBA" id="ARBA00023002"/>
    </source>
</evidence>
<dbReference type="NCBIfam" id="TIGR00351">
    <property type="entry name" value="narI"/>
    <property type="match status" value="1"/>
</dbReference>
<comment type="catalytic activity">
    <reaction evidence="14">
        <text>nitrate + a quinol = a quinone + nitrite + H2O</text>
        <dbReference type="Rhea" id="RHEA:56144"/>
        <dbReference type="ChEBI" id="CHEBI:15377"/>
        <dbReference type="ChEBI" id="CHEBI:16301"/>
        <dbReference type="ChEBI" id="CHEBI:17632"/>
        <dbReference type="ChEBI" id="CHEBI:24646"/>
        <dbReference type="ChEBI" id="CHEBI:132124"/>
        <dbReference type="EC" id="1.7.5.1"/>
    </reaction>
</comment>
<accession>A0A238ZLH8</accession>
<keyword evidence="3" id="KW-0813">Transport</keyword>
<evidence type="ECO:0000256" key="7">
    <source>
        <dbReference type="ARBA" id="ARBA00022723"/>
    </source>
</evidence>
<dbReference type="GO" id="GO:0042128">
    <property type="term" value="P:nitrate assimilation"/>
    <property type="evidence" value="ECO:0007669"/>
    <property type="project" value="UniProtKB-KW"/>
</dbReference>
<dbReference type="Proteomes" id="UP000242915">
    <property type="component" value="Unassembled WGS sequence"/>
</dbReference>
<keyword evidence="4" id="KW-1003">Cell membrane</keyword>
<evidence type="ECO:0000256" key="14">
    <source>
        <dbReference type="ARBA" id="ARBA00048294"/>
    </source>
</evidence>
<evidence type="ECO:0000256" key="5">
    <source>
        <dbReference type="ARBA" id="ARBA00022617"/>
    </source>
</evidence>
<feature type="binding site" description="axial binding residue" evidence="16">
    <location>
        <position position="188"/>
    </location>
    <ligand>
        <name>heme b</name>
        <dbReference type="ChEBI" id="CHEBI:60344"/>
        <label>1</label>
    </ligand>
    <ligandPart>
        <name>Fe</name>
        <dbReference type="ChEBI" id="CHEBI:18248"/>
    </ligandPart>
</feature>